<reference evidence="4" key="1">
    <citation type="submission" date="2023-03" db="EMBL/GenBank/DDBJ databases">
        <title>Complete genome of Cladonia borealis.</title>
        <authorList>
            <person name="Park H."/>
        </authorList>
    </citation>
    <scope>NUCLEOTIDE SEQUENCE</scope>
    <source>
        <strain evidence="4">ANT050790</strain>
    </source>
</reference>
<keyword evidence="5" id="KW-1185">Reference proteome</keyword>
<feature type="repeat" description="ANK" evidence="2">
    <location>
        <begin position="839"/>
        <end position="871"/>
    </location>
</feature>
<accession>A0AA39QUN5</accession>
<dbReference type="EMBL" id="JAFEKC020000020">
    <property type="protein sequence ID" value="KAK0508741.1"/>
    <property type="molecule type" value="Genomic_DNA"/>
</dbReference>
<feature type="domain" description="NACHT" evidence="3">
    <location>
        <begin position="240"/>
        <end position="383"/>
    </location>
</feature>
<keyword evidence="1" id="KW-0677">Repeat</keyword>
<dbReference type="PANTHER" id="PTHR10039">
    <property type="entry name" value="AMELOGENIN"/>
    <property type="match status" value="1"/>
</dbReference>
<proteinExistence type="predicted"/>
<feature type="repeat" description="ANK" evidence="2">
    <location>
        <begin position="742"/>
        <end position="771"/>
    </location>
</feature>
<dbReference type="InterPro" id="IPR002110">
    <property type="entry name" value="Ankyrin_rpt"/>
</dbReference>
<dbReference type="InterPro" id="IPR027417">
    <property type="entry name" value="P-loop_NTPase"/>
</dbReference>
<dbReference type="PROSITE" id="PS50088">
    <property type="entry name" value="ANK_REPEAT"/>
    <property type="match status" value="7"/>
</dbReference>
<feature type="repeat" description="ANK" evidence="2">
    <location>
        <begin position="938"/>
        <end position="970"/>
    </location>
</feature>
<dbReference type="InterPro" id="IPR036770">
    <property type="entry name" value="Ankyrin_rpt-contain_sf"/>
</dbReference>
<dbReference type="Gene3D" id="1.25.40.20">
    <property type="entry name" value="Ankyrin repeat-containing domain"/>
    <property type="match status" value="3"/>
</dbReference>
<evidence type="ECO:0000313" key="4">
    <source>
        <dbReference type="EMBL" id="KAK0508741.1"/>
    </source>
</evidence>
<sequence length="1003" mass="112905">MADPFSIIVGISGLLGVAAQTLRLAKTYVDEVRHRDEAATEFLKELNVLHFNLSRLDHFLNRESDGARHFDNTSVLVSSTTTCRNNLDILHEKLTSNRARRIGRLKWPLSAKEHRETIQELRAFAQWIQLALAIDGWTLLSKTSSEILDILKLQLSTFQLLENINDRTRSVQKSVEEQSEILKHECLTQERSEVLDWLSKLNYEQMHHHVGLPRVEGTGEWLLEMEDFERWRDKPSLHSRFLCCHGIPGSGKSVLASLVIDRLAAFSNSQNVAVAYHYFDFRDQQYQSAEAMLSSLLKQLASAKTELSYHVLELYRKFTRQQRQPKQEDLEEVIVPTCKAFDRVFLVIDALDECSPERRRAVLEALKRLHEVQSISIFVTSRPYPGDVQKAFKPFPKIDIEAREPDIRKYVRREIDKNHNLDDTDGELKEEIVVKMSQKARKMFLLAVLQTEAVLNEPTTGDIEEALVKMPRGLDEVLQQTLSRIQRQSDGRQRLGMNTLMWIVLAKRPLTVAELSEALAIRIGATSLNHKYQPSQKMMIDCCMGLVTVDEMSSVIRLVHYSVQEYLYENRDLLYPSGHAIIAELSMNYMLFDVFALGCRKGYFDILALISDNALLKYTVFYWAEHVKMANDHRIDAIAFDVLQAKAQMACCCQVREVLLGRRKLYWEAVEAESYHALLIAASYGLERAVKLLLEADTIDIDSASNIGTTALIKASSFGHKAVTQLLLQNGADVSRENWYGTALHCAAHSGENETISELLHSGVDVDIRDSGGRTPLHCATSQGHIAAMETLLSKGASVEARGEQDSSLLHYAFESEQPIAAIETLLAHGAKLEAQSGPMVTLLHVAAKMDNEENLLFLIHKGADMQAKTERGLTPLHYAAGYNRVRNVQLLLNYGAHIDERSHNGFTALHFAAFHGAERVVRTLVDNGGDLEIKVDDGLTALDIGLEQQYEGVVRILLSAGARLNVEDCASLQFDTSDECQGLADVLLQSCANKRASDESEE</sequence>
<name>A0AA39QUN5_9LECA</name>
<dbReference type="PANTHER" id="PTHR10039:SF16">
    <property type="entry name" value="GPI INOSITOL-DEACYLASE"/>
    <property type="match status" value="1"/>
</dbReference>
<dbReference type="InterPro" id="IPR056884">
    <property type="entry name" value="NPHP3-like_N"/>
</dbReference>
<feature type="repeat" description="ANK" evidence="2">
    <location>
        <begin position="872"/>
        <end position="904"/>
    </location>
</feature>
<feature type="repeat" description="ANK" evidence="2">
    <location>
        <begin position="905"/>
        <end position="937"/>
    </location>
</feature>
<dbReference type="Pfam" id="PF22939">
    <property type="entry name" value="WHD_GPIID"/>
    <property type="match status" value="1"/>
</dbReference>
<dbReference type="PROSITE" id="PS50837">
    <property type="entry name" value="NACHT"/>
    <property type="match status" value="1"/>
</dbReference>
<dbReference type="Pfam" id="PF24883">
    <property type="entry name" value="NPHP3_N"/>
    <property type="match status" value="1"/>
</dbReference>
<comment type="caution">
    <text evidence="4">The sequence shown here is derived from an EMBL/GenBank/DDBJ whole genome shotgun (WGS) entry which is preliminary data.</text>
</comment>
<protein>
    <recommendedName>
        <fullName evidence="3">NACHT domain-containing protein</fullName>
    </recommendedName>
</protein>
<evidence type="ECO:0000256" key="1">
    <source>
        <dbReference type="ARBA" id="ARBA00022737"/>
    </source>
</evidence>
<dbReference type="PROSITE" id="PS50297">
    <property type="entry name" value="ANK_REP_REGION"/>
    <property type="match status" value="6"/>
</dbReference>
<dbReference type="Proteomes" id="UP001166286">
    <property type="component" value="Unassembled WGS sequence"/>
</dbReference>
<keyword evidence="2" id="KW-0040">ANK repeat</keyword>
<feature type="repeat" description="ANK" evidence="2">
    <location>
        <begin position="772"/>
        <end position="804"/>
    </location>
</feature>
<evidence type="ECO:0000256" key="2">
    <source>
        <dbReference type="PROSITE-ProRule" id="PRU00023"/>
    </source>
</evidence>
<dbReference type="Pfam" id="PF12796">
    <property type="entry name" value="Ank_2"/>
    <property type="match status" value="3"/>
</dbReference>
<gene>
    <name evidence="4" type="ORF">JMJ35_009017</name>
</gene>
<dbReference type="SMART" id="SM00248">
    <property type="entry name" value="ANK"/>
    <property type="match status" value="9"/>
</dbReference>
<dbReference type="InterPro" id="IPR054471">
    <property type="entry name" value="GPIID_WHD"/>
</dbReference>
<dbReference type="PRINTS" id="PR01415">
    <property type="entry name" value="ANKYRIN"/>
</dbReference>
<organism evidence="4 5">
    <name type="scientific">Cladonia borealis</name>
    <dbReference type="NCBI Taxonomy" id="184061"/>
    <lineage>
        <taxon>Eukaryota</taxon>
        <taxon>Fungi</taxon>
        <taxon>Dikarya</taxon>
        <taxon>Ascomycota</taxon>
        <taxon>Pezizomycotina</taxon>
        <taxon>Lecanoromycetes</taxon>
        <taxon>OSLEUM clade</taxon>
        <taxon>Lecanoromycetidae</taxon>
        <taxon>Lecanorales</taxon>
        <taxon>Lecanorineae</taxon>
        <taxon>Cladoniaceae</taxon>
        <taxon>Cladonia</taxon>
    </lineage>
</organism>
<feature type="repeat" description="ANK" evidence="2">
    <location>
        <begin position="707"/>
        <end position="739"/>
    </location>
</feature>
<dbReference type="InterPro" id="IPR007111">
    <property type="entry name" value="NACHT_NTPase"/>
</dbReference>
<dbReference type="Gene3D" id="3.40.50.300">
    <property type="entry name" value="P-loop containing nucleotide triphosphate hydrolases"/>
    <property type="match status" value="1"/>
</dbReference>
<dbReference type="AlphaFoldDB" id="A0AA39QUN5"/>
<dbReference type="SUPFAM" id="SSF48403">
    <property type="entry name" value="Ankyrin repeat"/>
    <property type="match status" value="1"/>
</dbReference>
<dbReference type="SUPFAM" id="SSF52540">
    <property type="entry name" value="P-loop containing nucleoside triphosphate hydrolases"/>
    <property type="match status" value="1"/>
</dbReference>
<evidence type="ECO:0000313" key="5">
    <source>
        <dbReference type="Proteomes" id="UP001166286"/>
    </source>
</evidence>
<evidence type="ECO:0000259" key="3">
    <source>
        <dbReference type="PROSITE" id="PS50837"/>
    </source>
</evidence>